<keyword evidence="2" id="KW-0677">Repeat</keyword>
<dbReference type="PROSITE" id="PS50294">
    <property type="entry name" value="WD_REPEATS_REGION"/>
    <property type="match status" value="7"/>
</dbReference>
<dbReference type="Gene3D" id="2.130.10.10">
    <property type="entry name" value="YVTN repeat-like/Quinoprotein amine dehydrogenase"/>
    <property type="match status" value="3"/>
</dbReference>
<evidence type="ECO:0000256" key="2">
    <source>
        <dbReference type="ARBA" id="ARBA00022737"/>
    </source>
</evidence>
<keyword evidence="4" id="KW-1133">Transmembrane helix</keyword>
<dbReference type="Proteomes" id="UP000639606">
    <property type="component" value="Unassembled WGS sequence"/>
</dbReference>
<comment type="caution">
    <text evidence="6">The sequence shown here is derived from an EMBL/GenBank/DDBJ whole genome shotgun (WGS) entry which is preliminary data.</text>
</comment>
<dbReference type="EMBL" id="BMRG01000009">
    <property type="protein sequence ID" value="GGP67278.1"/>
    <property type="molecule type" value="Genomic_DNA"/>
</dbReference>
<keyword evidence="4" id="KW-0472">Membrane</keyword>
<feature type="transmembrane region" description="Helical" evidence="4">
    <location>
        <begin position="495"/>
        <end position="514"/>
    </location>
</feature>
<evidence type="ECO:0000259" key="5">
    <source>
        <dbReference type="SMART" id="SM00530"/>
    </source>
</evidence>
<evidence type="ECO:0000313" key="6">
    <source>
        <dbReference type="EMBL" id="GGP67278.1"/>
    </source>
</evidence>
<dbReference type="AlphaFoldDB" id="A0A918APQ1"/>
<dbReference type="InterPro" id="IPR049052">
    <property type="entry name" value="nSTAND1"/>
</dbReference>
<reference evidence="6" key="2">
    <citation type="submission" date="2020-09" db="EMBL/GenBank/DDBJ databases">
        <authorList>
            <person name="Sun Q."/>
            <person name="Ohkuma M."/>
        </authorList>
    </citation>
    <scope>NUCLEOTIDE SEQUENCE</scope>
    <source>
        <strain evidence="6">JCM 3313</strain>
    </source>
</reference>
<dbReference type="SUPFAM" id="SSF52540">
    <property type="entry name" value="P-loop containing nucleoside triphosphate hydrolases"/>
    <property type="match status" value="1"/>
</dbReference>
<organism evidence="6 7">
    <name type="scientific">Saccharothrix coeruleofusca</name>
    <dbReference type="NCBI Taxonomy" id="33919"/>
    <lineage>
        <taxon>Bacteria</taxon>
        <taxon>Bacillati</taxon>
        <taxon>Actinomycetota</taxon>
        <taxon>Actinomycetes</taxon>
        <taxon>Pseudonocardiales</taxon>
        <taxon>Pseudonocardiaceae</taxon>
        <taxon>Saccharothrix</taxon>
    </lineage>
</organism>
<dbReference type="InterPro" id="IPR027417">
    <property type="entry name" value="P-loop_NTPase"/>
</dbReference>
<feature type="repeat" description="WD" evidence="3">
    <location>
        <begin position="620"/>
        <end position="661"/>
    </location>
</feature>
<sequence length="913" mass="99287">MPRKERPLDAGDSTLVEFAEGLRELRARAGLPPYRTLSARAHYSAAALSEAASGRKLPSLGLTLAYVGACGGDVEEWERRWHDIAAEQAGRQPPQDGGDPPYRGLAAFQREDAHHFYGRDRLVGQLCDRLSRHRFVAVFGASGSGKSSLLRAGLLARLDSAVLLTPGPFPVEEYRRVLADGGDRERVVVVDQFEEVFTLCRDQAQRDRFIELLVGACRAEHGGHRVVIGVRADFFAHCTAYPELVEELRDGQLTVGPMTAVELQRAITQPAVNAGCTVEGALQAAIVAEAAGRPGVLPLLSHALLETWHRRRGNALTLAAFQAAGGLTGALAQTAESVHDALPPHQRDLLKNLFLRLTASDEEAGDTKRRVAWDELDDHADLTAVLRRLTENRLLTVDREGVEIAHEALIQRWPRLRQWLAEDREGRRLHRHLTEATDAWEALGGDAGALYRGTRLALTLDWAAGNPAALTRREQRFLHASRSAELRGHRRLRRLVALLGVLFLLAVAATAFAVRTGATAAAQRNAALAQIAAGEAVARYPDDPDLAVQLALAAHRQAPTDHTRDSLLSTLPLAVVGHSNEVLSTVFAPDGRTMATAGFDRAVRLWDVTDPRRPTELATLTGHDEGIYGTAISQDGRTLATASTDRTARLWDITDPRRAVQIAVLQHAEAVYSVSFSAEGGTLAVSGFDHTVRLWGVEDPRSPVELAVLAHAEAVNVVEFSPDGRTLASGGMDRAVRLWDVRDPRRPVELTTLTEHTDGMHALAFSPDGRTLASGGDDHTARLWDVTDPRRPTRLAVLTGHVDGIYALAFSPDGRTLASGSDDRAVRLWNVADPRGPVGVATLSGHTDAVSELVFSPDGRVVATASWDNTVRLLTTDFSRAIAHACERVREPLTRAEWERHFPGLDHRPPCAG</sequence>
<feature type="repeat" description="WD" evidence="3">
    <location>
        <begin position="843"/>
        <end position="873"/>
    </location>
</feature>
<dbReference type="PANTHER" id="PTHR19879">
    <property type="entry name" value="TRANSCRIPTION INITIATION FACTOR TFIID"/>
    <property type="match status" value="1"/>
</dbReference>
<feature type="repeat" description="WD" evidence="3">
    <location>
        <begin position="664"/>
        <end position="705"/>
    </location>
</feature>
<dbReference type="Gene3D" id="3.40.50.300">
    <property type="entry name" value="P-loop containing nucleotide triphosphate hydrolases"/>
    <property type="match status" value="1"/>
</dbReference>
<feature type="domain" description="HTH cro/C1-type" evidence="5">
    <location>
        <begin position="21"/>
        <end position="77"/>
    </location>
</feature>
<dbReference type="InterPro" id="IPR001387">
    <property type="entry name" value="Cro/C1-type_HTH"/>
</dbReference>
<dbReference type="Pfam" id="PF20703">
    <property type="entry name" value="nSTAND1"/>
    <property type="match status" value="1"/>
</dbReference>
<feature type="repeat" description="WD" evidence="3">
    <location>
        <begin position="575"/>
        <end position="616"/>
    </location>
</feature>
<dbReference type="Pfam" id="PF00400">
    <property type="entry name" value="WD40"/>
    <property type="match status" value="7"/>
</dbReference>
<gene>
    <name evidence="6" type="ORF">GCM10010185_45180</name>
</gene>
<dbReference type="RefSeq" id="WP_189225286.1">
    <property type="nucleotide sequence ID" value="NZ_BMRG01000009.1"/>
</dbReference>
<evidence type="ECO:0000256" key="1">
    <source>
        <dbReference type="ARBA" id="ARBA00022574"/>
    </source>
</evidence>
<keyword evidence="7" id="KW-1185">Reference proteome</keyword>
<evidence type="ECO:0000313" key="7">
    <source>
        <dbReference type="Proteomes" id="UP000639606"/>
    </source>
</evidence>
<dbReference type="CDD" id="cd00200">
    <property type="entry name" value="WD40"/>
    <property type="match status" value="1"/>
</dbReference>
<feature type="repeat" description="WD" evidence="3">
    <location>
        <begin position="753"/>
        <end position="794"/>
    </location>
</feature>
<evidence type="ECO:0000256" key="4">
    <source>
        <dbReference type="SAM" id="Phobius"/>
    </source>
</evidence>
<proteinExistence type="predicted"/>
<dbReference type="SMART" id="SM00530">
    <property type="entry name" value="HTH_XRE"/>
    <property type="match status" value="1"/>
</dbReference>
<evidence type="ECO:0000256" key="3">
    <source>
        <dbReference type="PROSITE-ProRule" id="PRU00221"/>
    </source>
</evidence>
<dbReference type="PROSITE" id="PS50082">
    <property type="entry name" value="WD_REPEATS_2"/>
    <property type="match status" value="7"/>
</dbReference>
<dbReference type="InterPro" id="IPR036322">
    <property type="entry name" value="WD40_repeat_dom_sf"/>
</dbReference>
<keyword evidence="4" id="KW-0812">Transmembrane</keyword>
<dbReference type="InterPro" id="IPR001680">
    <property type="entry name" value="WD40_rpt"/>
</dbReference>
<dbReference type="PRINTS" id="PR00320">
    <property type="entry name" value="GPROTEINBRPT"/>
</dbReference>
<reference evidence="6" key="1">
    <citation type="journal article" date="2014" name="Int. J. Syst. Evol. Microbiol.">
        <title>Complete genome sequence of Corynebacterium casei LMG S-19264T (=DSM 44701T), isolated from a smear-ripened cheese.</title>
        <authorList>
            <consortium name="US DOE Joint Genome Institute (JGI-PGF)"/>
            <person name="Walter F."/>
            <person name="Albersmeier A."/>
            <person name="Kalinowski J."/>
            <person name="Ruckert C."/>
        </authorList>
    </citation>
    <scope>NUCLEOTIDE SEQUENCE</scope>
    <source>
        <strain evidence="6">JCM 3313</strain>
    </source>
</reference>
<dbReference type="InterPro" id="IPR015943">
    <property type="entry name" value="WD40/YVTN_repeat-like_dom_sf"/>
</dbReference>
<keyword evidence="1 3" id="KW-0853">WD repeat</keyword>
<accession>A0A918APQ1</accession>
<dbReference type="InterPro" id="IPR020472">
    <property type="entry name" value="WD40_PAC1"/>
</dbReference>
<dbReference type="PANTHER" id="PTHR19879:SF9">
    <property type="entry name" value="TRANSCRIPTION INITIATION FACTOR TFIID SUBUNIT 5"/>
    <property type="match status" value="1"/>
</dbReference>
<protein>
    <recommendedName>
        <fullName evidence="5">HTH cro/C1-type domain-containing protein</fullName>
    </recommendedName>
</protein>
<name>A0A918APQ1_9PSEU</name>
<feature type="repeat" description="WD" evidence="3">
    <location>
        <begin position="798"/>
        <end position="831"/>
    </location>
</feature>
<dbReference type="SMART" id="SM00320">
    <property type="entry name" value="WD40"/>
    <property type="match status" value="7"/>
</dbReference>
<dbReference type="PROSITE" id="PS00678">
    <property type="entry name" value="WD_REPEATS_1"/>
    <property type="match status" value="5"/>
</dbReference>
<dbReference type="SUPFAM" id="SSF50978">
    <property type="entry name" value="WD40 repeat-like"/>
    <property type="match status" value="1"/>
</dbReference>
<dbReference type="InterPro" id="IPR019775">
    <property type="entry name" value="WD40_repeat_CS"/>
</dbReference>
<feature type="repeat" description="WD" evidence="3">
    <location>
        <begin position="708"/>
        <end position="749"/>
    </location>
</feature>